<dbReference type="GO" id="GO:0000981">
    <property type="term" value="F:DNA-binding transcription factor activity, RNA polymerase II-specific"/>
    <property type="evidence" value="ECO:0007669"/>
    <property type="project" value="InterPro"/>
</dbReference>
<feature type="compositionally biased region" description="Pro residues" evidence="2">
    <location>
        <begin position="169"/>
        <end position="178"/>
    </location>
</feature>
<dbReference type="PANTHER" id="PTHR47785:SF5">
    <property type="entry name" value="ZN(II)2CYS6 TRANSCRIPTION FACTOR (EUROFUNG)"/>
    <property type="match status" value="1"/>
</dbReference>
<dbReference type="InterPro" id="IPR036864">
    <property type="entry name" value="Zn2-C6_fun-type_DNA-bd_sf"/>
</dbReference>
<organism evidence="5 6">
    <name type="scientific">Pyricularia grisea</name>
    <name type="common">Crabgrass-specific blast fungus</name>
    <name type="synonym">Magnaporthe grisea</name>
    <dbReference type="NCBI Taxonomy" id="148305"/>
    <lineage>
        <taxon>Eukaryota</taxon>
        <taxon>Fungi</taxon>
        <taxon>Dikarya</taxon>
        <taxon>Ascomycota</taxon>
        <taxon>Pezizomycotina</taxon>
        <taxon>Sordariomycetes</taxon>
        <taxon>Sordariomycetidae</taxon>
        <taxon>Magnaporthales</taxon>
        <taxon>Pyriculariaceae</taxon>
        <taxon>Pyricularia</taxon>
    </lineage>
</organism>
<feature type="region of interest" description="Disordered" evidence="2">
    <location>
        <begin position="1"/>
        <end position="92"/>
    </location>
</feature>
<evidence type="ECO:0000259" key="4">
    <source>
        <dbReference type="PROSITE" id="PS50048"/>
    </source>
</evidence>
<gene>
    <name evidence="6" type="ORF">PgNI_10137</name>
</gene>
<evidence type="ECO:0000313" key="6">
    <source>
        <dbReference type="RefSeq" id="XP_030980437.1"/>
    </source>
</evidence>
<feature type="compositionally biased region" description="Polar residues" evidence="2">
    <location>
        <begin position="45"/>
        <end position="64"/>
    </location>
</feature>
<dbReference type="InterPro" id="IPR053181">
    <property type="entry name" value="EcdB-like_regulator"/>
</dbReference>
<name>A0A6P8AZW7_PYRGI</name>
<dbReference type="KEGG" id="pgri:PgNI_10137"/>
<dbReference type="PROSITE" id="PS00463">
    <property type="entry name" value="ZN2_CY6_FUNGAL_1"/>
    <property type="match status" value="1"/>
</dbReference>
<keyword evidence="1" id="KW-0539">Nucleus</keyword>
<evidence type="ECO:0000313" key="5">
    <source>
        <dbReference type="Proteomes" id="UP000515153"/>
    </source>
</evidence>
<reference evidence="6" key="2">
    <citation type="submission" date="2019-10" db="EMBL/GenBank/DDBJ databases">
        <authorList>
            <consortium name="NCBI Genome Project"/>
        </authorList>
    </citation>
    <scope>NUCLEOTIDE SEQUENCE</scope>
    <source>
        <strain evidence="6">NI907</strain>
    </source>
</reference>
<dbReference type="GeneID" id="41965021"/>
<evidence type="ECO:0000256" key="1">
    <source>
        <dbReference type="ARBA" id="ARBA00023242"/>
    </source>
</evidence>
<feature type="region of interest" description="Disordered" evidence="2">
    <location>
        <begin position="166"/>
        <end position="222"/>
    </location>
</feature>
<keyword evidence="3" id="KW-0812">Transmembrane</keyword>
<evidence type="ECO:0000256" key="2">
    <source>
        <dbReference type="SAM" id="MobiDB-lite"/>
    </source>
</evidence>
<dbReference type="CDD" id="cd12148">
    <property type="entry name" value="fungal_TF_MHR"/>
    <property type="match status" value="1"/>
</dbReference>
<feature type="transmembrane region" description="Helical" evidence="3">
    <location>
        <begin position="596"/>
        <end position="618"/>
    </location>
</feature>
<dbReference type="InterPro" id="IPR001138">
    <property type="entry name" value="Zn2Cys6_DnaBD"/>
</dbReference>
<dbReference type="RefSeq" id="XP_030980437.1">
    <property type="nucleotide sequence ID" value="XM_031130113.1"/>
</dbReference>
<protein>
    <recommendedName>
        <fullName evidence="4">Zn(2)-C6 fungal-type domain-containing protein</fullName>
    </recommendedName>
</protein>
<accession>A0A6P8AZW7</accession>
<evidence type="ECO:0000256" key="3">
    <source>
        <dbReference type="SAM" id="Phobius"/>
    </source>
</evidence>
<dbReference type="Proteomes" id="UP000515153">
    <property type="component" value="Chromosome VII"/>
</dbReference>
<dbReference type="SMART" id="SM00066">
    <property type="entry name" value="GAL4"/>
    <property type="match status" value="1"/>
</dbReference>
<feature type="non-terminal residue" evidence="6">
    <location>
        <position position="1"/>
    </location>
</feature>
<feature type="compositionally biased region" description="Low complexity" evidence="2">
    <location>
        <begin position="191"/>
        <end position="209"/>
    </location>
</feature>
<reference evidence="5 6" key="1">
    <citation type="journal article" date="2019" name="Mol. Biol. Evol.">
        <title>Blast fungal genomes show frequent chromosomal changes, gene gains and losses, and effector gene turnover.</title>
        <authorList>
            <person name="Gomez Luciano L.B."/>
            <person name="Jason Tsai I."/>
            <person name="Chuma I."/>
            <person name="Tosa Y."/>
            <person name="Chen Y.H."/>
            <person name="Li J.Y."/>
            <person name="Li M.Y."/>
            <person name="Jade Lu M.Y."/>
            <person name="Nakayashiki H."/>
            <person name="Li W.H."/>
        </authorList>
    </citation>
    <scope>NUCLEOTIDE SEQUENCE [LARGE SCALE GENOMIC DNA]</scope>
    <source>
        <strain evidence="5 6">NI907</strain>
    </source>
</reference>
<feature type="domain" description="Zn(2)-C6 fungal-type" evidence="4">
    <location>
        <begin position="94"/>
        <end position="124"/>
    </location>
</feature>
<dbReference type="AlphaFoldDB" id="A0A6P8AZW7"/>
<keyword evidence="5" id="KW-1185">Reference proteome</keyword>
<keyword evidence="3" id="KW-1133">Transmembrane helix</keyword>
<dbReference type="GO" id="GO:0008270">
    <property type="term" value="F:zinc ion binding"/>
    <property type="evidence" value="ECO:0007669"/>
    <property type="project" value="InterPro"/>
</dbReference>
<dbReference type="SUPFAM" id="SSF57701">
    <property type="entry name" value="Zn2/Cys6 DNA-binding domain"/>
    <property type="match status" value="1"/>
</dbReference>
<dbReference type="PANTHER" id="PTHR47785">
    <property type="entry name" value="ZN(II)2CYS6 TRANSCRIPTION FACTOR (EUROFUNG)-RELATED-RELATED"/>
    <property type="match status" value="1"/>
</dbReference>
<proteinExistence type="predicted"/>
<sequence length="760" mass="85587">SFPNLPDSCSAAMEPNRPVPEPPTSYALDNLERKQPTPHTKKRQNGSSDAQGSLHTPGSSTSRSNLEDDGDGSAAGAQPPPSKSQKRRGRHNTACNFCRQRKARCNNERPRCGFCRASNQECIYAEEQERRQQQTNDDSTADIISRLDELKNLLLGSTVIGAAAAAAPVAPPPPPPRNPQSRWPSVSDFDGANSPSANSSNSHRSPSGATHSTTPGPGDARGRVKLAEGNFLWASCESILRWPALRDLLLPEEQNIQSFVLSSDLDFDEVFVPKKTGIQSTLPRFQSPSDADSPRRRISEVEIVPLVDKFLMEVHVRNPILDEEELRRHARDVAGNGMGWDGKTCLVLIACALACLWAGWHLPPPPGTVTAPYYPEREDVQGAAAFYLEARKRFGFLRMNILDLQCLHLANMFEKCAFRPLRAFNLMQAASHRLQVHLQRKAWRGDDIAKTPEAKKASMLEQRLFWSTVRLTMECLSEIPLQTTGIEQMEYPAYLPQLDGSVAMSENFERSWYWFLSEISWRRMMSNAVQTLYSEHDAEDWWIENVDVLMRNFDECEKQRVASIESLPEHIKAEMRDPNRRFVREATTLMTARLDMWFFVISNPLVYFVLHCPAGYVIPRAALDTARRCLAVGGGYIRDVWFHQRHGGSWPMGRRMFSICLTMLACAAAAVGGPERQRGLRPPEDWVSLCVMSHNSLARWAHESEERWRMCVLLRRMTTDVCARLGMAPPWGWAGDEAGFRQPVDVAREPQSPWRVVIGV</sequence>
<keyword evidence="3" id="KW-0472">Membrane</keyword>
<dbReference type="CDD" id="cd00067">
    <property type="entry name" value="GAL4"/>
    <property type="match status" value="1"/>
</dbReference>
<dbReference type="Pfam" id="PF00172">
    <property type="entry name" value="Zn_clus"/>
    <property type="match status" value="1"/>
</dbReference>
<dbReference type="Gene3D" id="4.10.240.10">
    <property type="entry name" value="Zn(2)-C6 fungal-type DNA-binding domain"/>
    <property type="match status" value="1"/>
</dbReference>
<dbReference type="PROSITE" id="PS50048">
    <property type="entry name" value="ZN2_CY6_FUNGAL_2"/>
    <property type="match status" value="1"/>
</dbReference>
<reference evidence="6" key="3">
    <citation type="submission" date="2025-08" db="UniProtKB">
        <authorList>
            <consortium name="RefSeq"/>
        </authorList>
    </citation>
    <scope>IDENTIFICATION</scope>
    <source>
        <strain evidence="6">NI907</strain>
    </source>
</reference>